<dbReference type="AlphaFoldDB" id="Q89US8"/>
<dbReference type="EnsemblBacteria" id="BAC46598">
    <property type="protein sequence ID" value="BAC46598"/>
    <property type="gene ID" value="BAC46598"/>
</dbReference>
<evidence type="ECO:0000313" key="3">
    <source>
        <dbReference type="EMBL" id="BAC46598.1"/>
    </source>
</evidence>
<evidence type="ECO:0000259" key="2">
    <source>
        <dbReference type="Pfam" id="PF05199"/>
    </source>
</evidence>
<dbReference type="GO" id="GO:0016614">
    <property type="term" value="F:oxidoreductase activity, acting on CH-OH group of donors"/>
    <property type="evidence" value="ECO:0007669"/>
    <property type="project" value="InterPro"/>
</dbReference>
<keyword evidence="4" id="KW-1185">Reference proteome</keyword>
<dbReference type="Proteomes" id="UP000002526">
    <property type="component" value="Chromosome"/>
</dbReference>
<organism evidence="3 4">
    <name type="scientific">Bradyrhizobium diazoefficiens (strain JCM 10833 / BCRC 13528 / IAM 13628 / NBRC 14792 / USDA 110)</name>
    <dbReference type="NCBI Taxonomy" id="224911"/>
    <lineage>
        <taxon>Bacteria</taxon>
        <taxon>Pseudomonadati</taxon>
        <taxon>Pseudomonadota</taxon>
        <taxon>Alphaproteobacteria</taxon>
        <taxon>Hyphomicrobiales</taxon>
        <taxon>Nitrobacteraceae</taxon>
        <taxon>Bradyrhizobium</taxon>
    </lineage>
</organism>
<dbReference type="Pfam" id="PF05199">
    <property type="entry name" value="GMC_oxred_C"/>
    <property type="match status" value="1"/>
</dbReference>
<name>Q89US8_BRADU</name>
<dbReference type="KEGG" id="bja:bsl1333"/>
<dbReference type="SUPFAM" id="SSF51905">
    <property type="entry name" value="FAD/NAD(P)-binding domain"/>
    <property type="match status" value="1"/>
</dbReference>
<dbReference type="InterPro" id="IPR012132">
    <property type="entry name" value="GMC_OxRdtase"/>
</dbReference>
<dbReference type="Gene3D" id="3.50.50.60">
    <property type="entry name" value="FAD/NAD(P)-binding domain"/>
    <property type="match status" value="1"/>
</dbReference>
<dbReference type="eggNOG" id="COG2303">
    <property type="taxonomic scope" value="Bacteria"/>
</dbReference>
<reference evidence="4" key="1">
    <citation type="journal article" date="2002" name="DNA Res.">
        <title>Complete genomic sequence of nitrogen-fixing symbiotic bacterium Bradyrhizobium japonicum USDA110.</title>
        <authorList>
            <person name="Kaneko T."/>
            <person name="Nakamura Y."/>
            <person name="Sato S."/>
            <person name="Minamisawa K."/>
            <person name="Uchiumi T."/>
            <person name="Sasamoto S."/>
            <person name="Watanabe A."/>
            <person name="Idesawa K."/>
            <person name="Iriguchi M."/>
            <person name="Kawashima K."/>
            <person name="Kohara M."/>
            <person name="Matsumoto M."/>
            <person name="Shimpo S."/>
            <person name="Tsuruoka H."/>
            <person name="Wada T."/>
            <person name="Yamada M."/>
            <person name="Tabata S."/>
        </authorList>
    </citation>
    <scope>NUCLEOTIDE SEQUENCE [LARGE SCALE GENOMIC DNA]</scope>
    <source>
        <strain evidence="4">JCM 10833 / BCRC 13528 / IAM 13628 / NBRC 14792 / USDA 110</strain>
    </source>
</reference>
<feature type="domain" description="Glucose-methanol-choline oxidoreductase C-terminal" evidence="2">
    <location>
        <begin position="12"/>
        <end position="59"/>
    </location>
</feature>
<dbReference type="HOGENOM" id="CLU_002865_8_2_5"/>
<dbReference type="EMBL" id="BA000040">
    <property type="protein sequence ID" value="BAC46598.1"/>
    <property type="molecule type" value="Genomic_DNA"/>
</dbReference>
<comment type="similarity">
    <text evidence="1">Belongs to the GMC oxidoreductase family.</text>
</comment>
<dbReference type="InterPro" id="IPR007867">
    <property type="entry name" value="GMC_OxRtase_C"/>
</dbReference>
<dbReference type="PANTHER" id="PTHR11552">
    <property type="entry name" value="GLUCOSE-METHANOL-CHOLINE GMC OXIDOREDUCTASE"/>
    <property type="match status" value="1"/>
</dbReference>
<gene>
    <name evidence="3" type="ordered locus">bsl1333</name>
</gene>
<evidence type="ECO:0000256" key="1">
    <source>
        <dbReference type="ARBA" id="ARBA00010790"/>
    </source>
</evidence>
<dbReference type="OrthoDB" id="9785276at2"/>
<dbReference type="PANTHER" id="PTHR11552:SF147">
    <property type="entry name" value="CHOLINE DEHYDROGENASE, MITOCHONDRIAL"/>
    <property type="match status" value="1"/>
</dbReference>
<sequence length="68" mass="7446">MLRTHPGMTRRCRMGMDDLAVADPQRLQVRGIDGLHVADASLIPIRISRNIQTPTILIAERAATAILG</sequence>
<dbReference type="PATRIC" id="fig|224911.5.peg.1380"/>
<dbReference type="GO" id="GO:0050660">
    <property type="term" value="F:flavin adenine dinucleotide binding"/>
    <property type="evidence" value="ECO:0007669"/>
    <property type="project" value="InterPro"/>
</dbReference>
<accession>Q89US8</accession>
<protein>
    <submittedName>
        <fullName evidence="3">Bsl1333 protein</fullName>
    </submittedName>
</protein>
<proteinExistence type="inferred from homology"/>
<dbReference type="InParanoid" id="Q89US8"/>
<evidence type="ECO:0000313" key="4">
    <source>
        <dbReference type="Proteomes" id="UP000002526"/>
    </source>
</evidence>
<dbReference type="InterPro" id="IPR036188">
    <property type="entry name" value="FAD/NAD-bd_sf"/>
</dbReference>